<proteinExistence type="predicted"/>
<comment type="caution">
    <text evidence="3">The sequence shown here is derived from an EMBL/GenBank/DDBJ whole genome shotgun (WGS) entry which is preliminary data.</text>
</comment>
<dbReference type="PANTHER" id="PTHR43148">
    <property type="entry name" value="GLYCERALDEHYDE-3-PHOSPHATE DEHYDROGENASE 2"/>
    <property type="match status" value="1"/>
</dbReference>
<dbReference type="InterPro" id="IPR020831">
    <property type="entry name" value="GlycerAld/Erythrose_P_DH"/>
</dbReference>
<organism evidence="3">
    <name type="scientific">hydrocarbon metagenome</name>
    <dbReference type="NCBI Taxonomy" id="938273"/>
    <lineage>
        <taxon>unclassified sequences</taxon>
        <taxon>metagenomes</taxon>
        <taxon>ecological metagenomes</taxon>
    </lineage>
</organism>
<dbReference type="Pfam" id="PF02800">
    <property type="entry name" value="Gp_dh_C"/>
    <property type="match status" value="1"/>
</dbReference>
<dbReference type="Gene3D" id="3.30.360.10">
    <property type="entry name" value="Dihydrodipicolinate Reductase, domain 2"/>
    <property type="match status" value="1"/>
</dbReference>
<dbReference type="SUPFAM" id="SSF55347">
    <property type="entry name" value="Glyceraldehyde-3-phosphate dehydrogenase-like, C-terminal domain"/>
    <property type="match status" value="1"/>
</dbReference>
<dbReference type="InterPro" id="IPR020829">
    <property type="entry name" value="GlycerAld_3-P_DH_cat"/>
</dbReference>
<name>A0A0W8FSN3_9ZZZZ</name>
<feature type="domain" description="Glyceraldehyde 3-phosphate dehydrogenase catalytic" evidence="2">
    <location>
        <begin position="10"/>
        <end position="124"/>
    </location>
</feature>
<accession>A0A0W8FSN3</accession>
<keyword evidence="1" id="KW-0560">Oxidoreductase</keyword>
<dbReference type="GO" id="GO:0016620">
    <property type="term" value="F:oxidoreductase activity, acting on the aldehyde or oxo group of donors, NAD or NADP as acceptor"/>
    <property type="evidence" value="ECO:0007669"/>
    <property type="project" value="InterPro"/>
</dbReference>
<reference evidence="3" key="1">
    <citation type="journal article" date="2015" name="Proc. Natl. Acad. Sci. U.S.A.">
        <title>Networks of energetic and metabolic interactions define dynamics in microbial communities.</title>
        <authorList>
            <person name="Embree M."/>
            <person name="Liu J.K."/>
            <person name="Al-Bassam M.M."/>
            <person name="Zengler K."/>
        </authorList>
    </citation>
    <scope>NUCLEOTIDE SEQUENCE</scope>
</reference>
<dbReference type="AlphaFoldDB" id="A0A0W8FSN3"/>
<gene>
    <name evidence="3" type="ORF">ASZ90_006901</name>
</gene>
<dbReference type="EMBL" id="LNQE01000913">
    <property type="protein sequence ID" value="KUG23331.1"/>
    <property type="molecule type" value="Genomic_DNA"/>
</dbReference>
<protein>
    <recommendedName>
        <fullName evidence="2">Glyceraldehyde 3-phosphate dehydrogenase catalytic domain-containing protein</fullName>
    </recommendedName>
</protein>
<evidence type="ECO:0000256" key="1">
    <source>
        <dbReference type="ARBA" id="ARBA00023002"/>
    </source>
</evidence>
<sequence>MLDSVPKAGEKDLRKNRSILNNIILTSTNAAQALAEVIPEVKNIGFMADSIRIQTSTLSLIVLNITFQTHANKRGIENAITTKMINDFYRKAAERNPERMIKFTMEQNISTDLIGVDAAVIIEGQFNHTRTAFINLDISHIPNLPAEVIKAFPENVMKVPVVHAKIFGWYDNEFGSYTNRVGDLTVYIHKNIS</sequence>
<evidence type="ECO:0000259" key="2">
    <source>
        <dbReference type="Pfam" id="PF02800"/>
    </source>
</evidence>
<evidence type="ECO:0000313" key="3">
    <source>
        <dbReference type="EMBL" id="KUG23331.1"/>
    </source>
</evidence>